<evidence type="ECO:0000313" key="3">
    <source>
        <dbReference type="Proteomes" id="UP000601435"/>
    </source>
</evidence>
<sequence length="382" mass="42732">MILLTHKKALQGEQADYNIMSWRSFKLPRVCRSSLSAEAQACSVAVDEMMLLRTMISMMLDPRQDPKDPVTARWVGEAAVVVGAKALYDALKRPGFNSQHDKRTGVEIICIQEELERQGAKVRWVSSEVMLADGLTKIGARQSMVEKLASGRICLHFDPNFLAAKKKTASDRAYGSQVARKNAQVLAVNSLCAAGDAATDFGDLDTARYYTNDLGADMLYIDYDLNKVLALLVFFGCTLLVIACVWKWWNKGQRGPPDPSEVHENFVTTGTQTTGDTEKMTMEMYVGQLESENEYLQNEMMKLQRSNRSQLELIQLMRERQGQPPPASQPRPQPRLRLPEAVFVTNTTRGTCVHASSDCGHIRGHGQRRLTLCRDCQWPGQG</sequence>
<keyword evidence="1" id="KW-1133">Transmembrane helix</keyword>
<keyword evidence="1" id="KW-0472">Membrane</keyword>
<name>A0A813CEY2_9DINO</name>
<evidence type="ECO:0000256" key="1">
    <source>
        <dbReference type="SAM" id="Phobius"/>
    </source>
</evidence>
<keyword evidence="1" id="KW-0812">Transmembrane</keyword>
<feature type="transmembrane region" description="Helical" evidence="1">
    <location>
        <begin position="228"/>
        <end position="249"/>
    </location>
</feature>
<comment type="caution">
    <text evidence="2">The sequence shown here is derived from an EMBL/GenBank/DDBJ whole genome shotgun (WGS) entry which is preliminary data.</text>
</comment>
<gene>
    <name evidence="2" type="primary">GIP</name>
    <name evidence="2" type="ORF">SNEC2469_LOCUS34617</name>
</gene>
<proteinExistence type="predicted"/>
<evidence type="ECO:0000313" key="2">
    <source>
        <dbReference type="EMBL" id="CAE7942329.1"/>
    </source>
</evidence>
<reference evidence="2" key="1">
    <citation type="submission" date="2021-02" db="EMBL/GenBank/DDBJ databases">
        <authorList>
            <person name="Dougan E. K."/>
            <person name="Rhodes N."/>
            <person name="Thang M."/>
            <person name="Chan C."/>
        </authorList>
    </citation>
    <scope>NUCLEOTIDE SEQUENCE</scope>
</reference>
<protein>
    <submittedName>
        <fullName evidence="2">GIP protein</fullName>
    </submittedName>
</protein>
<organism evidence="2 3">
    <name type="scientific">Symbiodinium necroappetens</name>
    <dbReference type="NCBI Taxonomy" id="1628268"/>
    <lineage>
        <taxon>Eukaryota</taxon>
        <taxon>Sar</taxon>
        <taxon>Alveolata</taxon>
        <taxon>Dinophyceae</taxon>
        <taxon>Suessiales</taxon>
        <taxon>Symbiodiniaceae</taxon>
        <taxon>Symbiodinium</taxon>
    </lineage>
</organism>
<dbReference type="EMBL" id="CAJNJA010096282">
    <property type="protein sequence ID" value="CAE7942329.1"/>
    <property type="molecule type" value="Genomic_DNA"/>
</dbReference>
<dbReference type="OrthoDB" id="430476at2759"/>
<dbReference type="AlphaFoldDB" id="A0A813CEY2"/>
<accession>A0A813CEY2</accession>
<keyword evidence="3" id="KW-1185">Reference proteome</keyword>
<dbReference type="Proteomes" id="UP000601435">
    <property type="component" value="Unassembled WGS sequence"/>
</dbReference>